<gene>
    <name evidence="2" type="ORF">NCI00_21025</name>
</gene>
<keyword evidence="3" id="KW-1185">Reference proteome</keyword>
<reference evidence="2 3" key="1">
    <citation type="submission" date="2022-06" db="EMBL/GenBank/DDBJ databases">
        <title>Runella sp. S5 genome sequencing.</title>
        <authorList>
            <person name="Park S."/>
        </authorList>
    </citation>
    <scope>NUCLEOTIDE SEQUENCE [LARGE SCALE GENOMIC DNA]</scope>
    <source>
        <strain evidence="2 3">S5</strain>
    </source>
</reference>
<evidence type="ECO:0000256" key="1">
    <source>
        <dbReference type="SAM" id="SignalP"/>
    </source>
</evidence>
<dbReference type="EMBL" id="JAMZEL010000010">
    <property type="protein sequence ID" value="MCP1384933.1"/>
    <property type="molecule type" value="Genomic_DNA"/>
</dbReference>
<sequence>MKLFFLILLPASVFCQTYTLTGSVKDTANTPIPLVNIFTSIGEGTLTNENGEFVLKVSALPVQITVSHVSFQAISLKISEEKILNIVLREGIKTLPETTVGNYALELIKKATDKTRQDSIYRHFGRGFYRRIQKESDKYTLLQEIFFDAKISSAFGFEAILPTASRYTFHDGNVENKFMFLYTLRHSSPGPPLRFRNDKEGLLPLSDYAKFYTFEVENYINPDSPNEIAVVLCKPKEKSNFSFEGRFYIRTSTNGVLRIKGRRYTGKQNYTKNFWFKVKEAYFDFDINYLEKDEHSVLSGIDLDYVLNVQYASSVIRPIIEHVSLVMYDFSVPKDDSEKNLKTIVMQEDQLFATTQESTEFWENNPIIKRTPLEDEVIKAFEKKKKKGGNMIFPTQK</sequence>
<keyword evidence="1" id="KW-0732">Signal</keyword>
<protein>
    <submittedName>
        <fullName evidence="2">Carboxypeptidase-like regulatory domain-containing protein</fullName>
    </submittedName>
</protein>
<evidence type="ECO:0000313" key="2">
    <source>
        <dbReference type="EMBL" id="MCP1384933.1"/>
    </source>
</evidence>
<evidence type="ECO:0000313" key="3">
    <source>
        <dbReference type="Proteomes" id="UP001204772"/>
    </source>
</evidence>
<dbReference type="RefSeq" id="WP_253530889.1">
    <property type="nucleotide sequence ID" value="NZ_JAMZEL010000010.1"/>
</dbReference>
<dbReference type="InterPro" id="IPR008969">
    <property type="entry name" value="CarboxyPept-like_regulatory"/>
</dbReference>
<accession>A0ABT1FW80</accession>
<feature type="signal peptide" evidence="1">
    <location>
        <begin position="1"/>
        <end position="15"/>
    </location>
</feature>
<feature type="chain" id="PRO_5045602982" evidence="1">
    <location>
        <begin position="16"/>
        <end position="397"/>
    </location>
</feature>
<proteinExistence type="predicted"/>
<dbReference type="Proteomes" id="UP001204772">
    <property type="component" value="Unassembled WGS sequence"/>
</dbReference>
<organism evidence="2 3">
    <name type="scientific">Runella salmonicolor</name>
    <dbReference type="NCBI Taxonomy" id="2950278"/>
    <lineage>
        <taxon>Bacteria</taxon>
        <taxon>Pseudomonadati</taxon>
        <taxon>Bacteroidota</taxon>
        <taxon>Cytophagia</taxon>
        <taxon>Cytophagales</taxon>
        <taxon>Spirosomataceae</taxon>
        <taxon>Runella</taxon>
    </lineage>
</organism>
<dbReference type="SUPFAM" id="SSF49464">
    <property type="entry name" value="Carboxypeptidase regulatory domain-like"/>
    <property type="match status" value="1"/>
</dbReference>
<name>A0ABT1FW80_9BACT</name>
<dbReference type="Pfam" id="PF13715">
    <property type="entry name" value="CarbopepD_reg_2"/>
    <property type="match status" value="1"/>
</dbReference>
<comment type="caution">
    <text evidence="2">The sequence shown here is derived from an EMBL/GenBank/DDBJ whole genome shotgun (WGS) entry which is preliminary data.</text>
</comment>